<dbReference type="InterPro" id="IPR002067">
    <property type="entry name" value="MCP"/>
</dbReference>
<keyword evidence="5" id="KW-0106">Calcium</keyword>
<evidence type="ECO:0000256" key="4">
    <source>
        <dbReference type="ARBA" id="ARBA00022737"/>
    </source>
</evidence>
<dbReference type="PROSITE" id="PS50222">
    <property type="entry name" value="EF_HAND_2"/>
    <property type="match status" value="3"/>
</dbReference>
<dbReference type="SUPFAM" id="SSF103506">
    <property type="entry name" value="Mitochondrial carrier"/>
    <property type="match status" value="1"/>
</dbReference>
<dbReference type="InterPro" id="IPR023395">
    <property type="entry name" value="MCP_dom_sf"/>
</dbReference>
<dbReference type="PROSITE" id="PS00018">
    <property type="entry name" value="EF_HAND_1"/>
    <property type="match status" value="1"/>
</dbReference>
<keyword evidence="3 7" id="KW-0812">Transmembrane</keyword>
<dbReference type="InterPro" id="IPR018247">
    <property type="entry name" value="EF_Hand_1_Ca_BS"/>
</dbReference>
<dbReference type="GO" id="GO:0055085">
    <property type="term" value="P:transmembrane transport"/>
    <property type="evidence" value="ECO:0007669"/>
    <property type="project" value="InterPro"/>
</dbReference>
<dbReference type="PRINTS" id="PR00926">
    <property type="entry name" value="MITOCARRIER"/>
</dbReference>
<dbReference type="PANTHER" id="PTHR23048:SF0">
    <property type="entry name" value="CALMODULIN LIKE 3"/>
    <property type="match status" value="1"/>
</dbReference>
<proteinExistence type="inferred from homology"/>
<dbReference type="PANTHER" id="PTHR23048">
    <property type="entry name" value="MYOSIN LIGHT CHAIN 1, 3"/>
    <property type="match status" value="1"/>
</dbReference>
<reference evidence="11" key="2">
    <citation type="submission" date="2018-03" db="EMBL/GenBank/DDBJ databases">
        <title>The Triticum urartu genome reveals the dynamic nature of wheat genome evolution.</title>
        <authorList>
            <person name="Ling H."/>
            <person name="Ma B."/>
            <person name="Shi X."/>
            <person name="Liu H."/>
            <person name="Dong L."/>
            <person name="Sun H."/>
            <person name="Cao Y."/>
            <person name="Gao Q."/>
            <person name="Zheng S."/>
            <person name="Li Y."/>
            <person name="Yu Y."/>
            <person name="Du H."/>
            <person name="Qi M."/>
            <person name="Li Y."/>
            <person name="Yu H."/>
            <person name="Cui Y."/>
            <person name="Wang N."/>
            <person name="Chen C."/>
            <person name="Wu H."/>
            <person name="Zhao Y."/>
            <person name="Zhang J."/>
            <person name="Li Y."/>
            <person name="Zhou W."/>
            <person name="Zhang B."/>
            <person name="Hu W."/>
            <person name="Eijk M."/>
            <person name="Tang J."/>
            <person name="Witsenboer H."/>
            <person name="Zhao S."/>
            <person name="Li Z."/>
            <person name="Zhang A."/>
            <person name="Wang D."/>
            <person name="Liang C."/>
        </authorList>
    </citation>
    <scope>NUCLEOTIDE SEQUENCE [LARGE SCALE GENOMIC DNA]</scope>
    <source>
        <strain evidence="11">cv. G1812</strain>
    </source>
</reference>
<gene>
    <name evidence="11" type="primary">LOC125519002</name>
</gene>
<organism evidence="11 12">
    <name type="scientific">Triticum urartu</name>
    <name type="common">Red wild einkorn</name>
    <name type="synonym">Crithodium urartu</name>
    <dbReference type="NCBI Taxonomy" id="4572"/>
    <lineage>
        <taxon>Eukaryota</taxon>
        <taxon>Viridiplantae</taxon>
        <taxon>Streptophyta</taxon>
        <taxon>Embryophyta</taxon>
        <taxon>Tracheophyta</taxon>
        <taxon>Spermatophyta</taxon>
        <taxon>Magnoliopsida</taxon>
        <taxon>Liliopsida</taxon>
        <taxon>Poales</taxon>
        <taxon>Poaceae</taxon>
        <taxon>BOP clade</taxon>
        <taxon>Pooideae</taxon>
        <taxon>Triticodae</taxon>
        <taxon>Triticeae</taxon>
        <taxon>Triticinae</taxon>
        <taxon>Triticum</taxon>
    </lineage>
</organism>
<evidence type="ECO:0000256" key="3">
    <source>
        <dbReference type="ARBA" id="ARBA00022692"/>
    </source>
</evidence>
<reference evidence="12" key="1">
    <citation type="journal article" date="2013" name="Nature">
        <title>Draft genome of the wheat A-genome progenitor Triticum urartu.</title>
        <authorList>
            <person name="Ling H.Q."/>
            <person name="Zhao S."/>
            <person name="Liu D."/>
            <person name="Wang J."/>
            <person name="Sun H."/>
            <person name="Zhang C."/>
            <person name="Fan H."/>
            <person name="Li D."/>
            <person name="Dong L."/>
            <person name="Tao Y."/>
            <person name="Gao C."/>
            <person name="Wu H."/>
            <person name="Li Y."/>
            <person name="Cui Y."/>
            <person name="Guo X."/>
            <person name="Zheng S."/>
            <person name="Wang B."/>
            <person name="Yu K."/>
            <person name="Liang Q."/>
            <person name="Yang W."/>
            <person name="Lou X."/>
            <person name="Chen J."/>
            <person name="Feng M."/>
            <person name="Jian J."/>
            <person name="Zhang X."/>
            <person name="Luo G."/>
            <person name="Jiang Y."/>
            <person name="Liu J."/>
            <person name="Wang Z."/>
            <person name="Sha Y."/>
            <person name="Zhang B."/>
            <person name="Wu H."/>
            <person name="Tang D."/>
            <person name="Shen Q."/>
            <person name="Xue P."/>
            <person name="Zou S."/>
            <person name="Wang X."/>
            <person name="Liu X."/>
            <person name="Wang F."/>
            <person name="Yang Y."/>
            <person name="An X."/>
            <person name="Dong Z."/>
            <person name="Zhang K."/>
            <person name="Zhang X."/>
            <person name="Luo M.C."/>
            <person name="Dvorak J."/>
            <person name="Tong Y."/>
            <person name="Wang J."/>
            <person name="Yang H."/>
            <person name="Li Z."/>
            <person name="Wang D."/>
            <person name="Zhang A."/>
            <person name="Wang J."/>
        </authorList>
    </citation>
    <scope>NUCLEOTIDE SEQUENCE</scope>
    <source>
        <strain evidence="12">cv. G1812</strain>
    </source>
</reference>
<dbReference type="Gramene" id="TuG1812G0700004102.01.T02">
    <property type="protein sequence ID" value="TuG1812G0700004102.01.T02"/>
    <property type="gene ID" value="TuG1812G0700004102.01"/>
</dbReference>
<evidence type="ECO:0000313" key="12">
    <source>
        <dbReference type="Proteomes" id="UP000015106"/>
    </source>
</evidence>
<evidence type="ECO:0000256" key="2">
    <source>
        <dbReference type="ARBA" id="ARBA00022448"/>
    </source>
</evidence>
<reference evidence="11" key="3">
    <citation type="submission" date="2022-06" db="UniProtKB">
        <authorList>
            <consortium name="EnsemblPlants"/>
        </authorList>
    </citation>
    <scope>IDENTIFICATION</scope>
</reference>
<comment type="similarity">
    <text evidence="8">Belongs to the mitochondrial carrier (TC 2.A.29) family.</text>
</comment>
<accession>A0A8R7VBA9</accession>
<dbReference type="GO" id="GO:0005743">
    <property type="term" value="C:mitochondrial inner membrane"/>
    <property type="evidence" value="ECO:0007669"/>
    <property type="project" value="UniProtKB-SubCell"/>
</dbReference>
<keyword evidence="2 8" id="KW-0813">Transport</keyword>
<dbReference type="InterPro" id="IPR018108">
    <property type="entry name" value="MCP_transmembrane"/>
</dbReference>
<dbReference type="InterPro" id="IPR002048">
    <property type="entry name" value="EF_hand_dom"/>
</dbReference>
<dbReference type="SUPFAM" id="SSF47473">
    <property type="entry name" value="EF-hand"/>
    <property type="match status" value="1"/>
</dbReference>
<dbReference type="GO" id="GO:0005509">
    <property type="term" value="F:calcium ion binding"/>
    <property type="evidence" value="ECO:0007669"/>
    <property type="project" value="InterPro"/>
</dbReference>
<dbReference type="AlphaFoldDB" id="A0A8R7VBA9"/>
<protein>
    <recommendedName>
        <fullName evidence="10">EF-hand domain-containing protein</fullName>
    </recommendedName>
</protein>
<dbReference type="InterPro" id="IPR011992">
    <property type="entry name" value="EF-hand-dom_pair"/>
</dbReference>
<dbReference type="Pfam" id="PF00153">
    <property type="entry name" value="Mito_carr"/>
    <property type="match status" value="1"/>
</dbReference>
<feature type="domain" description="EF-hand" evidence="10">
    <location>
        <begin position="168"/>
        <end position="203"/>
    </location>
</feature>
<evidence type="ECO:0000256" key="9">
    <source>
        <dbReference type="SAM" id="MobiDB-lite"/>
    </source>
</evidence>
<feature type="domain" description="EF-hand" evidence="10">
    <location>
        <begin position="65"/>
        <end position="100"/>
    </location>
</feature>
<evidence type="ECO:0000256" key="6">
    <source>
        <dbReference type="ARBA" id="ARBA00023136"/>
    </source>
</evidence>
<evidence type="ECO:0000313" key="11">
    <source>
        <dbReference type="EnsemblPlants" id="TuG1812G0700004102.01.T02"/>
    </source>
</evidence>
<evidence type="ECO:0000256" key="8">
    <source>
        <dbReference type="RuleBase" id="RU000488"/>
    </source>
</evidence>
<dbReference type="SMART" id="SM00054">
    <property type="entry name" value="EFh"/>
    <property type="match status" value="4"/>
</dbReference>
<keyword evidence="12" id="KW-1185">Reference proteome</keyword>
<dbReference type="FunFam" id="1.10.238.10:FF:000138">
    <property type="entry name" value="Calcium-binding mitochondrial carrier protein SCaMC-1"/>
    <property type="match status" value="1"/>
</dbReference>
<evidence type="ECO:0000259" key="10">
    <source>
        <dbReference type="PROSITE" id="PS50222"/>
    </source>
</evidence>
<evidence type="ECO:0000256" key="7">
    <source>
        <dbReference type="PROSITE-ProRule" id="PRU00282"/>
    </source>
</evidence>
<dbReference type="Proteomes" id="UP000015106">
    <property type="component" value="Chromosome 7"/>
</dbReference>
<sequence length="315" mass="34742">MPGAAAHAVEPRGTAAPPPPVAAAATAAAAAAPAAAAGGPCEPVRKAGPVTMEHVLLALHETEEEREARIRDMFDFFDTSGRGQLDYAQIEAGLAALQVPAECKYARELLRACDRDRDGRVGYDDFRRYMDDKELELYRIFQAIDVEHNGCILPEELWDALVKAGIEIDDEELARFVEHVDKDNNGIITFEEWRDFLMLYPNEATIENIYHHWERVCLVDIGEQAAIPEGLSKHVSASKYLIAGGIAGAASRTATAPLDRLKVIMQVQTTRTTVTHAVKDIFIRGGLLGFFRAKEKIRVQLVLLNASLLVVWLVQ</sequence>
<dbReference type="EnsemblPlants" id="TuG1812G0700004102.01.T02">
    <property type="protein sequence ID" value="TuG1812G0700004102.01.T02"/>
    <property type="gene ID" value="TuG1812G0700004102.01"/>
</dbReference>
<dbReference type="PROSITE" id="PS50920">
    <property type="entry name" value="SOLCAR"/>
    <property type="match status" value="1"/>
</dbReference>
<dbReference type="InterPro" id="IPR050230">
    <property type="entry name" value="CALM/Myosin/TropC-like"/>
</dbReference>
<feature type="region of interest" description="Disordered" evidence="9">
    <location>
        <begin position="1"/>
        <end position="20"/>
    </location>
</feature>
<dbReference type="FunFam" id="1.10.238.10:FF:000370">
    <property type="entry name" value="Mitochondrial substrate carrier family protein"/>
    <property type="match status" value="1"/>
</dbReference>
<keyword evidence="4" id="KW-0677">Repeat</keyword>
<dbReference type="Gene3D" id="1.50.40.10">
    <property type="entry name" value="Mitochondrial carrier domain"/>
    <property type="match status" value="1"/>
</dbReference>
<feature type="domain" description="EF-hand" evidence="10">
    <location>
        <begin position="132"/>
        <end position="167"/>
    </location>
</feature>
<name>A0A8R7VBA9_TRIUA</name>
<feature type="repeat" description="Solcar" evidence="7">
    <location>
        <begin position="235"/>
        <end position="315"/>
    </location>
</feature>
<dbReference type="Gene3D" id="1.10.238.10">
    <property type="entry name" value="EF-hand"/>
    <property type="match status" value="2"/>
</dbReference>
<evidence type="ECO:0000256" key="1">
    <source>
        <dbReference type="ARBA" id="ARBA00004448"/>
    </source>
</evidence>
<dbReference type="GO" id="GO:0016460">
    <property type="term" value="C:myosin II complex"/>
    <property type="evidence" value="ECO:0007669"/>
    <property type="project" value="TreeGrafter"/>
</dbReference>
<dbReference type="Pfam" id="PF13499">
    <property type="entry name" value="EF-hand_7"/>
    <property type="match status" value="2"/>
</dbReference>
<keyword evidence="6 7" id="KW-0472">Membrane</keyword>
<comment type="subcellular location">
    <subcellularLocation>
        <location evidence="1">Mitochondrion inner membrane</location>
        <topology evidence="1">Multi-pass membrane protein</topology>
    </subcellularLocation>
</comment>
<evidence type="ECO:0000256" key="5">
    <source>
        <dbReference type="ARBA" id="ARBA00022837"/>
    </source>
</evidence>